<dbReference type="Gene3D" id="2.40.50.140">
    <property type="entry name" value="Nucleic acid-binding proteins"/>
    <property type="match status" value="2"/>
</dbReference>
<organism evidence="3 4">
    <name type="scientific">Durusdinium trenchii</name>
    <dbReference type="NCBI Taxonomy" id="1381693"/>
    <lineage>
        <taxon>Eukaryota</taxon>
        <taxon>Sar</taxon>
        <taxon>Alveolata</taxon>
        <taxon>Dinophyceae</taxon>
        <taxon>Suessiales</taxon>
        <taxon>Symbiodiniaceae</taxon>
        <taxon>Durusdinium</taxon>
    </lineage>
</organism>
<keyword evidence="4" id="KW-1185">Reference proteome</keyword>
<dbReference type="InterPro" id="IPR011129">
    <property type="entry name" value="CSD"/>
</dbReference>
<comment type="caution">
    <text evidence="3">The sequence shown here is derived from an EMBL/GenBank/DDBJ whole genome shotgun (WGS) entry which is preliminary data.</text>
</comment>
<dbReference type="SUPFAM" id="SSF50249">
    <property type="entry name" value="Nucleic acid-binding proteins"/>
    <property type="match status" value="2"/>
</dbReference>
<dbReference type="PANTHER" id="PTHR12962">
    <property type="entry name" value="CALCIUM-REGULATED HEAT STABLE PROTEIN CRHSP-24-RELATED"/>
    <property type="match status" value="1"/>
</dbReference>
<reference evidence="3 4" key="1">
    <citation type="submission" date="2024-02" db="EMBL/GenBank/DDBJ databases">
        <authorList>
            <person name="Chen Y."/>
            <person name="Shah S."/>
            <person name="Dougan E. K."/>
            <person name="Thang M."/>
            <person name="Chan C."/>
        </authorList>
    </citation>
    <scope>NUCLEOTIDE SEQUENCE [LARGE SCALE GENOMIC DNA]</scope>
</reference>
<dbReference type="InterPro" id="IPR012340">
    <property type="entry name" value="NA-bd_OB-fold"/>
</dbReference>
<evidence type="ECO:0000313" key="4">
    <source>
        <dbReference type="Proteomes" id="UP001642484"/>
    </source>
</evidence>
<accession>A0ABP0P144</accession>
<name>A0ABP0P144_9DINO</name>
<dbReference type="SMART" id="SM00357">
    <property type="entry name" value="CSP"/>
    <property type="match status" value="1"/>
</dbReference>
<gene>
    <name evidence="3" type="ORF">CCMP2556_LOCUS34303</name>
</gene>
<dbReference type="EMBL" id="CAXAMN010022472">
    <property type="protein sequence ID" value="CAK9069745.1"/>
    <property type="molecule type" value="Genomic_DNA"/>
</dbReference>
<feature type="domain" description="CSD" evidence="2">
    <location>
        <begin position="120"/>
        <end position="184"/>
    </location>
</feature>
<dbReference type="InterPro" id="IPR002059">
    <property type="entry name" value="CSP_DNA-bd"/>
</dbReference>
<proteinExistence type="predicted"/>
<keyword evidence="1" id="KW-0597">Phosphoprotein</keyword>
<dbReference type="Pfam" id="PF00313">
    <property type="entry name" value="CSD"/>
    <property type="match status" value="1"/>
</dbReference>
<evidence type="ECO:0000313" key="3">
    <source>
        <dbReference type="EMBL" id="CAK9069745.1"/>
    </source>
</evidence>
<dbReference type="PANTHER" id="PTHR12962:SF1">
    <property type="entry name" value="COLD SHOCK DOMAIN-CONTAINING PROTEIN CG9705"/>
    <property type="match status" value="1"/>
</dbReference>
<sequence>MLYYTTPRQRGRVKSWRKERGCGYIIPEGSPEQQLWVGRYNLVGVTDLCSGDEVSFLKDWDIKGQGGTKEVAIDVQVMIPKDQNVHEIIRQATQNNSYPAALMHQPHQQPQPPYQQPPERCTGVVKRWLDHKGFGFLRPHNGGEDIYVHKSALEGITELNAGDQVQFLRLDADGKARRWLGVVLRKHPAELFPHPTR</sequence>
<dbReference type="InterPro" id="IPR052069">
    <property type="entry name" value="Ca-reg_mRNA-binding_domain"/>
</dbReference>
<dbReference type="Proteomes" id="UP001642484">
    <property type="component" value="Unassembled WGS sequence"/>
</dbReference>
<evidence type="ECO:0000256" key="1">
    <source>
        <dbReference type="ARBA" id="ARBA00022553"/>
    </source>
</evidence>
<evidence type="ECO:0000259" key="2">
    <source>
        <dbReference type="PROSITE" id="PS51857"/>
    </source>
</evidence>
<dbReference type="PROSITE" id="PS51857">
    <property type="entry name" value="CSD_2"/>
    <property type="match status" value="1"/>
</dbReference>
<protein>
    <recommendedName>
        <fullName evidence="2">CSD domain-containing protein</fullName>
    </recommendedName>
</protein>